<dbReference type="CDD" id="cd03257">
    <property type="entry name" value="ABC_NikE_OppD_transporters"/>
    <property type="match status" value="1"/>
</dbReference>
<sequence>MTTANAPVLELDRLGKVFSADGHKVTALDDVSLSFARGECHAIVGESGSGKTTLANLVLGLIGATSGSIRFNGTALGRSRTREQKRAIQLVQQNPLSALNPRRSVGASIRLPLDVHDLGRSSERNDRVASLLREVGLEAEHARRSPRGLSGGQRQRIAIARALACEPELLVLDEPTSALDVLVQARVLDLLQRLRRERGLTYLFITHDLAVVRAIADRVSVFQKGRLVDTGPVETIFSDPKSAYTRELIGAIPVVTEAEAALRAAIRAGTPIPAEAE</sequence>
<dbReference type="InterPro" id="IPR027417">
    <property type="entry name" value="P-loop_NTPase"/>
</dbReference>
<dbReference type="GO" id="GO:0055085">
    <property type="term" value="P:transmembrane transport"/>
    <property type="evidence" value="ECO:0007669"/>
    <property type="project" value="UniProtKB-ARBA"/>
</dbReference>
<gene>
    <name evidence="6" type="ORF">OSH07_04555</name>
</gene>
<dbReference type="GO" id="GO:0016887">
    <property type="term" value="F:ATP hydrolysis activity"/>
    <property type="evidence" value="ECO:0007669"/>
    <property type="project" value="InterPro"/>
</dbReference>
<evidence type="ECO:0000256" key="1">
    <source>
        <dbReference type="ARBA" id="ARBA00005417"/>
    </source>
</evidence>
<keyword evidence="2" id="KW-0813">Transport</keyword>
<dbReference type="GO" id="GO:0005524">
    <property type="term" value="F:ATP binding"/>
    <property type="evidence" value="ECO:0007669"/>
    <property type="project" value="UniProtKB-KW"/>
</dbReference>
<keyword evidence="7" id="KW-1185">Reference proteome</keyword>
<keyword evidence="3" id="KW-0547">Nucleotide-binding</keyword>
<proteinExistence type="inferred from homology"/>
<protein>
    <submittedName>
        <fullName evidence="6">ATP-binding cassette domain-containing protein</fullName>
    </submittedName>
</protein>
<dbReference type="Proteomes" id="UP001144805">
    <property type="component" value="Unassembled WGS sequence"/>
</dbReference>
<accession>A0A9X3IK54</accession>
<dbReference type="PROSITE" id="PS00211">
    <property type="entry name" value="ABC_TRANSPORTER_1"/>
    <property type="match status" value="1"/>
</dbReference>
<dbReference type="PROSITE" id="PS50893">
    <property type="entry name" value="ABC_TRANSPORTER_2"/>
    <property type="match status" value="1"/>
</dbReference>
<dbReference type="InterPro" id="IPR003439">
    <property type="entry name" value="ABC_transporter-like_ATP-bd"/>
</dbReference>
<evidence type="ECO:0000256" key="2">
    <source>
        <dbReference type="ARBA" id="ARBA00022448"/>
    </source>
</evidence>
<dbReference type="SMART" id="SM00382">
    <property type="entry name" value="AAA"/>
    <property type="match status" value="1"/>
</dbReference>
<dbReference type="InterPro" id="IPR003593">
    <property type="entry name" value="AAA+_ATPase"/>
</dbReference>
<name>A0A9X3IK54_9HYPH</name>
<dbReference type="PANTHER" id="PTHR43776">
    <property type="entry name" value="TRANSPORT ATP-BINDING PROTEIN"/>
    <property type="match status" value="1"/>
</dbReference>
<evidence type="ECO:0000256" key="4">
    <source>
        <dbReference type="ARBA" id="ARBA00022840"/>
    </source>
</evidence>
<dbReference type="PANTHER" id="PTHR43776:SF7">
    <property type="entry name" value="D,D-DIPEPTIDE TRANSPORT ATP-BINDING PROTEIN DDPF-RELATED"/>
    <property type="match status" value="1"/>
</dbReference>
<dbReference type="AlphaFoldDB" id="A0A9X3IK54"/>
<dbReference type="Gene3D" id="3.40.50.300">
    <property type="entry name" value="P-loop containing nucleotide triphosphate hydrolases"/>
    <property type="match status" value="1"/>
</dbReference>
<evidence type="ECO:0000259" key="5">
    <source>
        <dbReference type="PROSITE" id="PS50893"/>
    </source>
</evidence>
<comment type="caution">
    <text evidence="6">The sequence shown here is derived from an EMBL/GenBank/DDBJ whole genome shotgun (WGS) entry which is preliminary data.</text>
</comment>
<organism evidence="6 7">
    <name type="scientific">Kaistia nematophila</name>
    <dbReference type="NCBI Taxonomy" id="2994654"/>
    <lineage>
        <taxon>Bacteria</taxon>
        <taxon>Pseudomonadati</taxon>
        <taxon>Pseudomonadota</taxon>
        <taxon>Alphaproteobacteria</taxon>
        <taxon>Hyphomicrobiales</taxon>
        <taxon>Kaistiaceae</taxon>
        <taxon>Kaistia</taxon>
    </lineage>
</organism>
<dbReference type="RefSeq" id="WP_266337439.1">
    <property type="nucleotide sequence ID" value="NZ_JAPKNK010000002.1"/>
</dbReference>
<evidence type="ECO:0000313" key="6">
    <source>
        <dbReference type="EMBL" id="MCX5568457.1"/>
    </source>
</evidence>
<dbReference type="SUPFAM" id="SSF52540">
    <property type="entry name" value="P-loop containing nucleoside triphosphate hydrolases"/>
    <property type="match status" value="1"/>
</dbReference>
<comment type="similarity">
    <text evidence="1">Belongs to the ABC transporter superfamily.</text>
</comment>
<dbReference type="EMBL" id="JAPKNK010000002">
    <property type="protein sequence ID" value="MCX5568457.1"/>
    <property type="molecule type" value="Genomic_DNA"/>
</dbReference>
<evidence type="ECO:0000256" key="3">
    <source>
        <dbReference type="ARBA" id="ARBA00022741"/>
    </source>
</evidence>
<reference evidence="6" key="1">
    <citation type="submission" date="2022-11" db="EMBL/GenBank/DDBJ databases">
        <title>Biodiversity and phylogenetic relationships of bacteria.</title>
        <authorList>
            <person name="Machado R.A.R."/>
            <person name="Bhat A."/>
            <person name="Loulou A."/>
            <person name="Kallel S."/>
        </authorList>
    </citation>
    <scope>NUCLEOTIDE SEQUENCE</scope>
    <source>
        <strain evidence="6">K-TC2</strain>
    </source>
</reference>
<dbReference type="Pfam" id="PF00005">
    <property type="entry name" value="ABC_tran"/>
    <property type="match status" value="1"/>
</dbReference>
<evidence type="ECO:0000313" key="7">
    <source>
        <dbReference type="Proteomes" id="UP001144805"/>
    </source>
</evidence>
<keyword evidence="4 6" id="KW-0067">ATP-binding</keyword>
<dbReference type="InterPro" id="IPR050319">
    <property type="entry name" value="ABC_transp_ATP-bind"/>
</dbReference>
<dbReference type="InterPro" id="IPR017871">
    <property type="entry name" value="ABC_transporter-like_CS"/>
</dbReference>
<feature type="domain" description="ABC transporter" evidence="5">
    <location>
        <begin position="9"/>
        <end position="249"/>
    </location>
</feature>